<dbReference type="PANTHER" id="PTHR43861">
    <property type="entry name" value="TRANS-ACONITATE 2-METHYLTRANSFERASE-RELATED"/>
    <property type="match status" value="1"/>
</dbReference>
<keyword evidence="5" id="KW-1185">Reference proteome</keyword>
<dbReference type="SUPFAM" id="SSF53335">
    <property type="entry name" value="S-adenosyl-L-methionine-dependent methyltransferases"/>
    <property type="match status" value="1"/>
</dbReference>
<organism evidence="4 5">
    <name type="scientific">Pelotomaculum propionicicum</name>
    <dbReference type="NCBI Taxonomy" id="258475"/>
    <lineage>
        <taxon>Bacteria</taxon>
        <taxon>Bacillati</taxon>
        <taxon>Bacillota</taxon>
        <taxon>Clostridia</taxon>
        <taxon>Eubacteriales</taxon>
        <taxon>Desulfotomaculaceae</taxon>
        <taxon>Pelotomaculum</taxon>
    </lineage>
</organism>
<gene>
    <name evidence="4" type="primary">bchM</name>
    <name evidence="4" type="ORF">Pmgp_03384</name>
</gene>
<dbReference type="GO" id="GO:0032259">
    <property type="term" value="P:methylation"/>
    <property type="evidence" value="ECO:0007669"/>
    <property type="project" value="UniProtKB-KW"/>
</dbReference>
<keyword evidence="1 4" id="KW-0489">Methyltransferase</keyword>
<sequence>MVNEIKLFYDLTAEKTADQWYKEEMLKPTILDFVSLLPARARILDLGCGPGHESMRIAQTGADVVGVDFSEECIRIARARCPQCSFEVMDFRDLDDRYGRFDGVFASGSLPHLAPEEFGAVLKKIGSILTGPGHAAIIVVDGAGISDKFSCLEVNGRKLNRTFYLYSKELVIKKAREAGLTFVREGYLDSVLAGYGWRNYILKNAGGEHYRRGK</sequence>
<name>A0A4Y7RK97_9FIRM</name>
<accession>A0A4Y7RK97</accession>
<dbReference type="AlphaFoldDB" id="A0A4Y7RK97"/>
<evidence type="ECO:0000313" key="5">
    <source>
        <dbReference type="Proteomes" id="UP000297597"/>
    </source>
</evidence>
<evidence type="ECO:0000259" key="3">
    <source>
        <dbReference type="Pfam" id="PF13649"/>
    </source>
</evidence>
<dbReference type="Proteomes" id="UP000297597">
    <property type="component" value="Unassembled WGS sequence"/>
</dbReference>
<dbReference type="Pfam" id="PF13649">
    <property type="entry name" value="Methyltransf_25"/>
    <property type="match status" value="1"/>
</dbReference>
<dbReference type="Gene3D" id="3.40.50.150">
    <property type="entry name" value="Vaccinia Virus protein VP39"/>
    <property type="match status" value="1"/>
</dbReference>
<keyword evidence="2 4" id="KW-0808">Transferase</keyword>
<dbReference type="EMBL" id="QFFZ01000059">
    <property type="protein sequence ID" value="TEB09102.1"/>
    <property type="molecule type" value="Genomic_DNA"/>
</dbReference>
<evidence type="ECO:0000256" key="2">
    <source>
        <dbReference type="ARBA" id="ARBA00022679"/>
    </source>
</evidence>
<protein>
    <submittedName>
        <fullName evidence="4">Magnesium-protoporphyrin O-methyltransferase</fullName>
        <ecNumber evidence="4">2.1.1.11</ecNumber>
    </submittedName>
</protein>
<dbReference type="OrthoDB" id="9774345at2"/>
<dbReference type="RefSeq" id="WP_134215485.1">
    <property type="nucleotide sequence ID" value="NZ_QFFZ01000059.1"/>
</dbReference>
<comment type="caution">
    <text evidence="4">The sequence shown here is derived from an EMBL/GenBank/DDBJ whole genome shotgun (WGS) entry which is preliminary data.</text>
</comment>
<dbReference type="InterPro" id="IPR029063">
    <property type="entry name" value="SAM-dependent_MTases_sf"/>
</dbReference>
<evidence type="ECO:0000313" key="4">
    <source>
        <dbReference type="EMBL" id="TEB09102.1"/>
    </source>
</evidence>
<reference evidence="4 5" key="1">
    <citation type="journal article" date="2018" name="Environ. Microbiol.">
        <title>Novel energy conservation strategies and behaviour of Pelotomaculum schinkii driving syntrophic propionate catabolism.</title>
        <authorList>
            <person name="Hidalgo-Ahumada C.A.P."/>
            <person name="Nobu M.K."/>
            <person name="Narihiro T."/>
            <person name="Tamaki H."/>
            <person name="Liu W.T."/>
            <person name="Kamagata Y."/>
            <person name="Stams A.J.M."/>
            <person name="Imachi H."/>
            <person name="Sousa D.Z."/>
        </authorList>
    </citation>
    <scope>NUCLEOTIDE SEQUENCE [LARGE SCALE GENOMIC DNA]</scope>
    <source>
        <strain evidence="4 5">MGP</strain>
    </source>
</reference>
<dbReference type="GO" id="GO:0046406">
    <property type="term" value="F:magnesium protoporphyrin IX methyltransferase activity"/>
    <property type="evidence" value="ECO:0007669"/>
    <property type="project" value="UniProtKB-EC"/>
</dbReference>
<dbReference type="EC" id="2.1.1.11" evidence="4"/>
<dbReference type="InterPro" id="IPR041698">
    <property type="entry name" value="Methyltransf_25"/>
</dbReference>
<feature type="domain" description="Methyltransferase" evidence="3">
    <location>
        <begin position="43"/>
        <end position="130"/>
    </location>
</feature>
<evidence type="ECO:0000256" key="1">
    <source>
        <dbReference type="ARBA" id="ARBA00022603"/>
    </source>
</evidence>
<proteinExistence type="predicted"/>
<dbReference type="CDD" id="cd02440">
    <property type="entry name" value="AdoMet_MTases"/>
    <property type="match status" value="1"/>
</dbReference>
<dbReference type="PANTHER" id="PTHR43861:SF1">
    <property type="entry name" value="TRANS-ACONITATE 2-METHYLTRANSFERASE"/>
    <property type="match status" value="1"/>
</dbReference>